<keyword evidence="9 10" id="KW-0472">Membrane</keyword>
<keyword evidence="13" id="KW-1185">Reference proteome</keyword>
<keyword evidence="12" id="KW-0969">Cilium</keyword>
<feature type="region of interest" description="Disordered" evidence="11">
    <location>
        <begin position="65"/>
        <end position="88"/>
    </location>
</feature>
<evidence type="ECO:0000256" key="9">
    <source>
        <dbReference type="ARBA" id="ARBA00023136"/>
    </source>
</evidence>
<dbReference type="GO" id="GO:0006935">
    <property type="term" value="P:chemotaxis"/>
    <property type="evidence" value="ECO:0007669"/>
    <property type="project" value="UniProtKB-KW"/>
</dbReference>
<dbReference type="EMBL" id="QEXV01000003">
    <property type="protein sequence ID" value="PWE17551.1"/>
    <property type="molecule type" value="Genomic_DNA"/>
</dbReference>
<gene>
    <name evidence="12" type="primary">fliL</name>
    <name evidence="12" type="ORF">DDZ18_07725</name>
</gene>
<comment type="caution">
    <text evidence="12">The sequence shown here is derived from an EMBL/GenBank/DDBJ whole genome shotgun (WGS) entry which is preliminary data.</text>
</comment>
<keyword evidence="12" id="KW-0966">Cell projection</keyword>
<evidence type="ECO:0000256" key="2">
    <source>
        <dbReference type="ARBA" id="ARBA00004162"/>
    </source>
</evidence>
<dbReference type="AlphaFoldDB" id="A0A2U2BU50"/>
<evidence type="ECO:0000256" key="7">
    <source>
        <dbReference type="ARBA" id="ARBA00022779"/>
    </source>
</evidence>
<reference evidence="13" key="1">
    <citation type="submission" date="2018-05" db="EMBL/GenBank/DDBJ databases">
        <authorList>
            <person name="Liu B.-T."/>
        </authorList>
    </citation>
    <scope>NUCLEOTIDE SEQUENCE [LARGE SCALE GENOMIC DNA]</scope>
    <source>
        <strain evidence="13">WD6-1</strain>
    </source>
</reference>
<dbReference type="GO" id="GO:0009425">
    <property type="term" value="C:bacterial-type flagellum basal body"/>
    <property type="evidence" value="ECO:0007669"/>
    <property type="project" value="InterPro"/>
</dbReference>
<evidence type="ECO:0000256" key="3">
    <source>
        <dbReference type="ARBA" id="ARBA00008281"/>
    </source>
</evidence>
<sequence length="188" mass="20123">MAEDAEDELEAEDREEGEEDGEESGEKKKGGLKKLILFVGLPVVILALAGTAGALFLLGGGEETEVASAGDGHAGDEEEAAGAQSDIPPYTFDGPLLTNIVTGDGRTAMLSMEVAIVVEDESLYDTLDAHMEAVLDQYTGFLRELRPEDLEGSAGWHRLKLELLRRTNLAIAPEEVDDVLITNLAVQQ</sequence>
<organism evidence="12 13">
    <name type="scientific">Marinicauda salina</name>
    <dbReference type="NCBI Taxonomy" id="2135793"/>
    <lineage>
        <taxon>Bacteria</taxon>
        <taxon>Pseudomonadati</taxon>
        <taxon>Pseudomonadota</taxon>
        <taxon>Alphaproteobacteria</taxon>
        <taxon>Maricaulales</taxon>
        <taxon>Maricaulaceae</taxon>
        <taxon>Marinicauda</taxon>
    </lineage>
</organism>
<evidence type="ECO:0000256" key="4">
    <source>
        <dbReference type="ARBA" id="ARBA00022475"/>
    </source>
</evidence>
<evidence type="ECO:0000256" key="8">
    <source>
        <dbReference type="ARBA" id="ARBA00022989"/>
    </source>
</evidence>
<accession>A0A2U2BU50</accession>
<keyword evidence="7 10" id="KW-0283">Flagellar rotation</keyword>
<keyword evidence="10" id="KW-0997">Cell inner membrane</keyword>
<protein>
    <recommendedName>
        <fullName evidence="10">Flagellar protein FliL</fullName>
    </recommendedName>
</protein>
<dbReference type="OrthoDB" id="7304620at2"/>
<dbReference type="Proteomes" id="UP000245168">
    <property type="component" value="Unassembled WGS sequence"/>
</dbReference>
<keyword evidence="12" id="KW-0282">Flagellum</keyword>
<feature type="transmembrane region" description="Helical" evidence="10">
    <location>
        <begin position="35"/>
        <end position="58"/>
    </location>
</feature>
<keyword evidence="5 10" id="KW-0145">Chemotaxis</keyword>
<keyword evidence="6 10" id="KW-0812">Transmembrane</keyword>
<dbReference type="InterPro" id="IPR005503">
    <property type="entry name" value="FliL"/>
</dbReference>
<evidence type="ECO:0000313" key="12">
    <source>
        <dbReference type="EMBL" id="PWE17551.1"/>
    </source>
</evidence>
<comment type="function">
    <text evidence="1 10">Controls the rotational direction of flagella during chemotaxis.</text>
</comment>
<evidence type="ECO:0000256" key="10">
    <source>
        <dbReference type="RuleBase" id="RU364125"/>
    </source>
</evidence>
<evidence type="ECO:0000313" key="13">
    <source>
        <dbReference type="Proteomes" id="UP000245168"/>
    </source>
</evidence>
<feature type="region of interest" description="Disordered" evidence="11">
    <location>
        <begin position="1"/>
        <end position="27"/>
    </location>
</feature>
<dbReference type="PANTHER" id="PTHR35091">
    <property type="entry name" value="FLAGELLAR PROTEIN FLIL"/>
    <property type="match status" value="1"/>
</dbReference>
<dbReference type="PANTHER" id="PTHR35091:SF2">
    <property type="entry name" value="FLAGELLAR PROTEIN FLIL"/>
    <property type="match status" value="1"/>
</dbReference>
<evidence type="ECO:0000256" key="6">
    <source>
        <dbReference type="ARBA" id="ARBA00022692"/>
    </source>
</evidence>
<feature type="compositionally biased region" description="Acidic residues" evidence="11">
    <location>
        <begin position="1"/>
        <end position="23"/>
    </location>
</feature>
<keyword evidence="4" id="KW-1003">Cell membrane</keyword>
<proteinExistence type="inferred from homology"/>
<dbReference type="GO" id="GO:0071978">
    <property type="term" value="P:bacterial-type flagellum-dependent swarming motility"/>
    <property type="evidence" value="ECO:0007669"/>
    <property type="project" value="TreeGrafter"/>
</dbReference>
<comment type="subcellular location">
    <subcellularLocation>
        <location evidence="10">Cell inner membrane</location>
    </subcellularLocation>
    <subcellularLocation>
        <location evidence="2">Cell membrane</location>
        <topology evidence="2">Single-pass membrane protein</topology>
    </subcellularLocation>
</comment>
<dbReference type="Pfam" id="PF03748">
    <property type="entry name" value="FliL"/>
    <property type="match status" value="1"/>
</dbReference>
<dbReference type="GO" id="GO:0005886">
    <property type="term" value="C:plasma membrane"/>
    <property type="evidence" value="ECO:0007669"/>
    <property type="project" value="UniProtKB-SubCell"/>
</dbReference>
<dbReference type="RefSeq" id="WP_109252782.1">
    <property type="nucleotide sequence ID" value="NZ_QEXV01000003.1"/>
</dbReference>
<keyword evidence="8 10" id="KW-1133">Transmembrane helix</keyword>
<comment type="similarity">
    <text evidence="3 10">Belongs to the FliL family.</text>
</comment>
<evidence type="ECO:0000256" key="11">
    <source>
        <dbReference type="SAM" id="MobiDB-lite"/>
    </source>
</evidence>
<evidence type="ECO:0000256" key="5">
    <source>
        <dbReference type="ARBA" id="ARBA00022500"/>
    </source>
</evidence>
<name>A0A2U2BU50_9PROT</name>
<evidence type="ECO:0000256" key="1">
    <source>
        <dbReference type="ARBA" id="ARBA00002254"/>
    </source>
</evidence>